<reference evidence="3 4" key="1">
    <citation type="journal article" date="2014" name="Antonie Van Leeuwenhoek">
        <title>Hyphomonas beringensis sp. nov. and Hyphomonas chukchiensis sp. nov., isolated from surface seawater of the Bering Sea and Chukchi Sea.</title>
        <authorList>
            <person name="Li C."/>
            <person name="Lai Q."/>
            <person name="Li G."/>
            <person name="Dong C."/>
            <person name="Wang J."/>
            <person name="Liao Y."/>
            <person name="Shao Z."/>
        </authorList>
    </citation>
    <scope>NUCLEOTIDE SEQUENCE [LARGE SCALE GENOMIC DNA]</scope>
    <source>
        <strain evidence="3 4">BH-BN04-4</strain>
    </source>
</reference>
<dbReference type="EMBL" id="AWFG01000074">
    <property type="protein sequence ID" value="KCZ54573.1"/>
    <property type="molecule type" value="Genomic_DNA"/>
</dbReference>
<keyword evidence="2" id="KW-0274">FAD</keyword>
<feature type="binding site" evidence="2">
    <location>
        <position position="79"/>
    </location>
    <ligand>
        <name>7-chloro-L-tryptophan</name>
        <dbReference type="ChEBI" id="CHEBI:58713"/>
    </ligand>
</feature>
<comment type="caution">
    <text evidence="3">The sequence shown here is derived from an EMBL/GenBank/DDBJ whole genome shotgun (WGS) entry which is preliminary data.</text>
</comment>
<dbReference type="SUPFAM" id="SSF51905">
    <property type="entry name" value="FAD/NAD(P)-binding domain"/>
    <property type="match status" value="1"/>
</dbReference>
<keyword evidence="2" id="KW-0285">Flavoprotein</keyword>
<accession>A0A062UA12</accession>
<evidence type="ECO:0008006" key="5">
    <source>
        <dbReference type="Google" id="ProtNLM"/>
    </source>
</evidence>
<dbReference type="OrthoDB" id="462203at2"/>
<dbReference type="Gene3D" id="3.50.50.60">
    <property type="entry name" value="FAD/NAD(P)-binding domain"/>
    <property type="match status" value="1"/>
</dbReference>
<dbReference type="GO" id="GO:0000166">
    <property type="term" value="F:nucleotide binding"/>
    <property type="evidence" value="ECO:0007669"/>
    <property type="project" value="UniProtKB-KW"/>
</dbReference>
<evidence type="ECO:0000256" key="2">
    <source>
        <dbReference type="PIRSR" id="PIRSR011396-2"/>
    </source>
</evidence>
<dbReference type="PATRIC" id="fig|1280947.3.peg.3417"/>
<feature type="binding site" evidence="2">
    <location>
        <position position="337"/>
    </location>
    <ligand>
        <name>FAD</name>
        <dbReference type="ChEBI" id="CHEBI:57692"/>
    </ligand>
</feature>
<feature type="binding site" evidence="2">
    <location>
        <position position="341"/>
    </location>
    <ligand>
        <name>FAD</name>
        <dbReference type="ChEBI" id="CHEBI:57692"/>
    </ligand>
</feature>
<dbReference type="Proteomes" id="UP000027190">
    <property type="component" value="Unassembled WGS sequence"/>
</dbReference>
<dbReference type="AlphaFoldDB" id="A0A062UA12"/>
<dbReference type="RefSeq" id="WP_034743724.1">
    <property type="nucleotide sequence ID" value="NZ_AWFG01000074.1"/>
</dbReference>
<dbReference type="eggNOG" id="COG1232">
    <property type="taxonomic scope" value="Bacteria"/>
</dbReference>
<proteinExistence type="predicted"/>
<dbReference type="PANTHER" id="PTHR43747">
    <property type="entry name" value="FAD-BINDING PROTEIN"/>
    <property type="match status" value="1"/>
</dbReference>
<organism evidence="3 4">
    <name type="scientific">Hyphomonas chukchiensis</name>
    <dbReference type="NCBI Taxonomy" id="1280947"/>
    <lineage>
        <taxon>Bacteria</taxon>
        <taxon>Pseudomonadati</taxon>
        <taxon>Pseudomonadota</taxon>
        <taxon>Alphaproteobacteria</taxon>
        <taxon>Hyphomonadales</taxon>
        <taxon>Hyphomonadaceae</taxon>
        <taxon>Hyphomonas</taxon>
    </lineage>
</organism>
<dbReference type="InterPro" id="IPR006905">
    <property type="entry name" value="Flavin_halogenase"/>
</dbReference>
<feature type="active site" evidence="1">
    <location>
        <position position="79"/>
    </location>
</feature>
<feature type="binding site" evidence="2">
    <location>
        <position position="328"/>
    </location>
    <ligand>
        <name>FAD</name>
        <dbReference type="ChEBI" id="CHEBI:57692"/>
    </ligand>
</feature>
<gene>
    <name evidence="3" type="ORF">HY30_09815</name>
</gene>
<dbReference type="GO" id="GO:0004497">
    <property type="term" value="F:monooxygenase activity"/>
    <property type="evidence" value="ECO:0007669"/>
    <property type="project" value="InterPro"/>
</dbReference>
<dbReference type="STRING" id="1280947.HY30_09815"/>
<name>A0A062UA12_9PROT</name>
<dbReference type="Pfam" id="PF04820">
    <property type="entry name" value="Trp_halogenase"/>
    <property type="match status" value="1"/>
</dbReference>
<dbReference type="InterPro" id="IPR033856">
    <property type="entry name" value="Trp_halogen"/>
</dbReference>
<dbReference type="InterPro" id="IPR050816">
    <property type="entry name" value="Flavin-dep_Halogenase_NPB"/>
</dbReference>
<protein>
    <recommendedName>
        <fullName evidence="5">Tryptophan halogenase</fullName>
    </recommendedName>
</protein>
<dbReference type="InterPro" id="IPR036188">
    <property type="entry name" value="FAD/NAD-bd_sf"/>
</dbReference>
<evidence type="ECO:0000256" key="1">
    <source>
        <dbReference type="PIRSR" id="PIRSR011396-1"/>
    </source>
</evidence>
<keyword evidence="2" id="KW-0547">Nucleotide-binding</keyword>
<evidence type="ECO:0000313" key="4">
    <source>
        <dbReference type="Proteomes" id="UP000027190"/>
    </source>
</evidence>
<feature type="binding site" evidence="2">
    <location>
        <begin position="14"/>
        <end position="17"/>
    </location>
    <ligand>
        <name>FAD</name>
        <dbReference type="ChEBI" id="CHEBI:57692"/>
    </ligand>
</feature>
<evidence type="ECO:0000313" key="3">
    <source>
        <dbReference type="EMBL" id="KCZ54573.1"/>
    </source>
</evidence>
<dbReference type="PIRSF" id="PIRSF011396">
    <property type="entry name" value="Trp_halogenase"/>
    <property type="match status" value="1"/>
</dbReference>
<keyword evidence="4" id="KW-1185">Reference proteome</keyword>
<sequence>MDGQTVKKVVIAGGGTAGWIVAAALSRQLGPLIDITLVESDEIGTVGVGEATIPTHRIFHHLLGVDERAFMRATKATFKLGIAFENWGQIGDRYIHSFGVVGKSTWMADFHHIWMQAREMGLASELGDYCFELKAAEANKFATSDTSQINYAYHLDASLYAGFLRQFAESFGARRVEGLIEAVEQNPETGFITVLVLKSGERIEGDLFIDCTGFRALLIDKTLNTGFTDWSHWLPTDRAIAVQTKATGPALPYTRAIAHDAGWRWKIPLQHRVGNGLVYSSAHLSDDEARSRLLAEIDGEPLTDPRIIRYRTGRREKVWVKNCISIGLSSGFVEPLESTSIHLIQIYASRLVQMFPFNGFSDALATRFNDMARVELERIRDFIVLHYKLTERTDSDFWKMMGAMNIPDTLRNRIDLFRDTGLAYQEKAELFQVDSWLQVMMGQRLHPQGRHHLGRLMSEDQIKMALNGLRTNIANAVARLPVHQDFLDQYMREPELS</sequence>
<dbReference type="PANTHER" id="PTHR43747:SF4">
    <property type="entry name" value="FLAVIN-DEPENDENT TRYPTOPHAN HALOGENASE"/>
    <property type="match status" value="1"/>
</dbReference>